<proteinExistence type="predicted"/>
<dbReference type="SMART" id="SM00342">
    <property type="entry name" value="HTH_ARAC"/>
    <property type="match status" value="1"/>
</dbReference>
<dbReference type="Pfam" id="PF12833">
    <property type="entry name" value="HTH_18"/>
    <property type="match status" value="1"/>
</dbReference>
<dbReference type="RefSeq" id="WP_232035704.1">
    <property type="nucleotide sequence ID" value="NZ_AP018449.1"/>
</dbReference>
<feature type="domain" description="HTH araC/xylS-type" evidence="3">
    <location>
        <begin position="202"/>
        <end position="300"/>
    </location>
</feature>
<evidence type="ECO:0000259" key="3">
    <source>
        <dbReference type="PROSITE" id="PS01124"/>
    </source>
</evidence>
<organism evidence="4 5">
    <name type="scientific">Methylomusa anaerophila</name>
    <dbReference type="NCBI Taxonomy" id="1930071"/>
    <lineage>
        <taxon>Bacteria</taxon>
        <taxon>Bacillati</taxon>
        <taxon>Bacillota</taxon>
        <taxon>Negativicutes</taxon>
        <taxon>Selenomonadales</taxon>
        <taxon>Sporomusaceae</taxon>
        <taxon>Methylomusa</taxon>
    </lineage>
</organism>
<dbReference type="GO" id="GO:0043565">
    <property type="term" value="F:sequence-specific DNA binding"/>
    <property type="evidence" value="ECO:0007669"/>
    <property type="project" value="InterPro"/>
</dbReference>
<dbReference type="EMBL" id="AP018449">
    <property type="protein sequence ID" value="BBB90638.1"/>
    <property type="molecule type" value="Genomic_DNA"/>
</dbReference>
<dbReference type="InterPro" id="IPR018060">
    <property type="entry name" value="HTH_AraC"/>
</dbReference>
<dbReference type="Gene3D" id="1.10.10.60">
    <property type="entry name" value="Homeodomain-like"/>
    <property type="match status" value="1"/>
</dbReference>
<evidence type="ECO:0000313" key="5">
    <source>
        <dbReference type="Proteomes" id="UP000276437"/>
    </source>
</evidence>
<sequence length="305" mass="34283">MKKEVQNDIVIMQQQKELAQLIEAFTGEDGMHPTAIPALRLLRASQKSQPIYSVHTPVLCIVAQGRKLVVLAQESYYYDPSQYLVISVDLPISGQVLEASPQCPHLCMLLDFHPDQIFDILKEADPSWRKKGDSKRGLFVSNSNASLLDAALRLLRLLDTPSDIPILAPLIIREILYRILQGEQGDTVKQIAIVSSHVYYIAEVIRLIKQDFAKPLEIDKLALSVNMGISSLYQHFKTVTAMSPLQFQKQLRLHEARRLLLTGVADAANAGFQVGYESPSQFSREYARMFGLPPISDMKRLRDLG</sequence>
<dbReference type="GO" id="GO:0003700">
    <property type="term" value="F:DNA-binding transcription factor activity"/>
    <property type="evidence" value="ECO:0007669"/>
    <property type="project" value="InterPro"/>
</dbReference>
<dbReference type="KEGG" id="mana:MAMMFC1_01299"/>
<dbReference type="SUPFAM" id="SSF46689">
    <property type="entry name" value="Homeodomain-like"/>
    <property type="match status" value="2"/>
</dbReference>
<evidence type="ECO:0000313" key="4">
    <source>
        <dbReference type="EMBL" id="BBB90638.1"/>
    </source>
</evidence>
<keyword evidence="1" id="KW-0805">Transcription regulation</keyword>
<dbReference type="Pfam" id="PF06719">
    <property type="entry name" value="AraC_N"/>
    <property type="match status" value="1"/>
</dbReference>
<dbReference type="InterPro" id="IPR009594">
    <property type="entry name" value="Tscrpt_reg_HTH_AraC_N"/>
</dbReference>
<dbReference type="Proteomes" id="UP000276437">
    <property type="component" value="Chromosome"/>
</dbReference>
<reference evidence="4 5" key="1">
    <citation type="journal article" date="2018" name="Int. J. Syst. Evol. Microbiol.">
        <title>Methylomusa anaerophila gen. nov., sp. nov., an anaerobic methanol-utilizing bacterium isolated from a microbial fuel cell.</title>
        <authorList>
            <person name="Amano N."/>
            <person name="Yamamuro A."/>
            <person name="Miyahara M."/>
            <person name="Kouzuma A."/>
            <person name="Abe T."/>
            <person name="Watanabe K."/>
        </authorList>
    </citation>
    <scope>NUCLEOTIDE SEQUENCE [LARGE SCALE GENOMIC DNA]</scope>
    <source>
        <strain evidence="4 5">MMFC1</strain>
    </source>
</reference>
<dbReference type="PANTHER" id="PTHR43436:SF1">
    <property type="entry name" value="TRANSCRIPTIONAL REGULATORY PROTEIN"/>
    <property type="match status" value="1"/>
</dbReference>
<protein>
    <submittedName>
        <fullName evidence="4">Regulatory protein PchR</fullName>
    </submittedName>
</protein>
<keyword evidence="2" id="KW-0804">Transcription</keyword>
<dbReference type="PANTHER" id="PTHR43436">
    <property type="entry name" value="ARAC-FAMILY TRANSCRIPTIONAL REGULATOR"/>
    <property type="match status" value="1"/>
</dbReference>
<evidence type="ECO:0000256" key="2">
    <source>
        <dbReference type="ARBA" id="ARBA00023163"/>
    </source>
</evidence>
<dbReference type="AlphaFoldDB" id="A0A348AHU0"/>
<gene>
    <name evidence="4" type="primary">pchR_2</name>
    <name evidence="4" type="ORF">MAMMFC1_01299</name>
</gene>
<dbReference type="PROSITE" id="PS01124">
    <property type="entry name" value="HTH_ARAC_FAMILY_2"/>
    <property type="match status" value="1"/>
</dbReference>
<keyword evidence="5" id="KW-1185">Reference proteome</keyword>
<accession>A0A348AHU0</accession>
<dbReference type="InterPro" id="IPR009057">
    <property type="entry name" value="Homeodomain-like_sf"/>
</dbReference>
<name>A0A348AHU0_9FIRM</name>
<evidence type="ECO:0000256" key="1">
    <source>
        <dbReference type="ARBA" id="ARBA00023015"/>
    </source>
</evidence>